<evidence type="ECO:0000256" key="2">
    <source>
        <dbReference type="ARBA" id="ARBA00022730"/>
    </source>
</evidence>
<dbReference type="Gene3D" id="3.10.430.100">
    <property type="entry name" value="Ribosomal protein L9, C-terminal domain"/>
    <property type="match status" value="1"/>
</dbReference>
<dbReference type="GO" id="GO:1990904">
    <property type="term" value="C:ribonucleoprotein complex"/>
    <property type="evidence" value="ECO:0007669"/>
    <property type="project" value="UniProtKB-KW"/>
</dbReference>
<keyword evidence="5 7" id="KW-0687">Ribonucleoprotein</keyword>
<keyword evidence="2 7" id="KW-0699">rRNA-binding</keyword>
<dbReference type="SUPFAM" id="SSF55653">
    <property type="entry name" value="Ribosomal protein L9 C-domain"/>
    <property type="match status" value="1"/>
</dbReference>
<dbReference type="InterPro" id="IPR020594">
    <property type="entry name" value="Ribosomal_bL9_bac/chp"/>
</dbReference>
<accession>A0A6S6SNJ8</accession>
<evidence type="ECO:0000256" key="1">
    <source>
        <dbReference type="ARBA" id="ARBA00010605"/>
    </source>
</evidence>
<comment type="function">
    <text evidence="7">Binds to the 23S rRNA.</text>
</comment>
<keyword evidence="4 7" id="KW-0689">Ribosomal protein</keyword>
<sequence length="149" mass="16124">MEIILLEKIANLGDLGGIVNVRSGFGRNYLIPQGKAKMATKENVAEFETIRAELEKTANEAIATAEARRTQLEEIVLTIPAQTGGEGKLFGSVSNIEIADAINAAGVEVERREIRMPDGPLRQIGEHEVGIHLHTDVDATVKVIIVEAE</sequence>
<organism evidence="9">
    <name type="scientific">uncultured Thiotrichaceae bacterium</name>
    <dbReference type="NCBI Taxonomy" id="298394"/>
    <lineage>
        <taxon>Bacteria</taxon>
        <taxon>Pseudomonadati</taxon>
        <taxon>Pseudomonadota</taxon>
        <taxon>Gammaproteobacteria</taxon>
        <taxon>Thiotrichales</taxon>
        <taxon>Thiotrichaceae</taxon>
        <taxon>environmental samples</taxon>
    </lineage>
</organism>
<dbReference type="InterPro" id="IPR036791">
    <property type="entry name" value="Ribosomal_bL9_C_sf"/>
</dbReference>
<evidence type="ECO:0000313" key="9">
    <source>
        <dbReference type="EMBL" id="CAA6806997.1"/>
    </source>
</evidence>
<comment type="similarity">
    <text evidence="1 7">Belongs to the bacterial ribosomal protein bL9 family.</text>
</comment>
<dbReference type="GO" id="GO:0003735">
    <property type="term" value="F:structural constituent of ribosome"/>
    <property type="evidence" value="ECO:0007669"/>
    <property type="project" value="InterPro"/>
</dbReference>
<dbReference type="InterPro" id="IPR036935">
    <property type="entry name" value="Ribosomal_bL9_N_sf"/>
</dbReference>
<evidence type="ECO:0000256" key="6">
    <source>
        <dbReference type="ARBA" id="ARBA00035292"/>
    </source>
</evidence>
<evidence type="ECO:0000259" key="8">
    <source>
        <dbReference type="PROSITE" id="PS00651"/>
    </source>
</evidence>
<dbReference type="PROSITE" id="PS00651">
    <property type="entry name" value="RIBOSOMAL_L9"/>
    <property type="match status" value="1"/>
</dbReference>
<protein>
    <recommendedName>
        <fullName evidence="6 7">Large ribosomal subunit protein bL9</fullName>
    </recommendedName>
</protein>
<reference evidence="9" key="1">
    <citation type="submission" date="2020-01" db="EMBL/GenBank/DDBJ databases">
        <authorList>
            <person name="Meier V. D."/>
            <person name="Meier V D."/>
        </authorList>
    </citation>
    <scope>NUCLEOTIDE SEQUENCE</scope>
    <source>
        <strain evidence="9">HLG_WM_MAG_08</strain>
    </source>
</reference>
<feature type="domain" description="Ribosomal protein L9" evidence="8">
    <location>
        <begin position="13"/>
        <end position="40"/>
    </location>
</feature>
<dbReference type="GO" id="GO:0019843">
    <property type="term" value="F:rRNA binding"/>
    <property type="evidence" value="ECO:0007669"/>
    <property type="project" value="UniProtKB-UniRule"/>
</dbReference>
<evidence type="ECO:0000256" key="5">
    <source>
        <dbReference type="ARBA" id="ARBA00023274"/>
    </source>
</evidence>
<evidence type="ECO:0000256" key="7">
    <source>
        <dbReference type="HAMAP-Rule" id="MF_00503"/>
    </source>
</evidence>
<dbReference type="EMBL" id="CACVAV010000112">
    <property type="protein sequence ID" value="CAA6806997.1"/>
    <property type="molecule type" value="Genomic_DNA"/>
</dbReference>
<dbReference type="Gene3D" id="3.40.5.10">
    <property type="entry name" value="Ribosomal protein L9, N-terminal domain"/>
    <property type="match status" value="1"/>
</dbReference>
<dbReference type="AlphaFoldDB" id="A0A6S6SNJ8"/>
<dbReference type="Pfam" id="PF03948">
    <property type="entry name" value="Ribosomal_L9_C"/>
    <property type="match status" value="1"/>
</dbReference>
<dbReference type="NCBIfam" id="TIGR00158">
    <property type="entry name" value="L9"/>
    <property type="match status" value="1"/>
</dbReference>
<dbReference type="InterPro" id="IPR000244">
    <property type="entry name" value="Ribosomal_bL9"/>
</dbReference>
<keyword evidence="3 7" id="KW-0694">RNA-binding</keyword>
<name>A0A6S6SNJ8_9GAMM</name>
<dbReference type="InterPro" id="IPR020070">
    <property type="entry name" value="Ribosomal_bL9_N"/>
</dbReference>
<dbReference type="HAMAP" id="MF_00503">
    <property type="entry name" value="Ribosomal_bL9"/>
    <property type="match status" value="1"/>
</dbReference>
<dbReference type="GO" id="GO:0006412">
    <property type="term" value="P:translation"/>
    <property type="evidence" value="ECO:0007669"/>
    <property type="project" value="UniProtKB-UniRule"/>
</dbReference>
<dbReference type="InterPro" id="IPR009027">
    <property type="entry name" value="Ribosomal_bL9/RNase_H1_N"/>
</dbReference>
<evidence type="ECO:0000256" key="4">
    <source>
        <dbReference type="ARBA" id="ARBA00022980"/>
    </source>
</evidence>
<dbReference type="PANTHER" id="PTHR21368">
    <property type="entry name" value="50S RIBOSOMAL PROTEIN L9"/>
    <property type="match status" value="1"/>
</dbReference>
<dbReference type="InterPro" id="IPR020069">
    <property type="entry name" value="Ribosomal_bL9_C"/>
</dbReference>
<proteinExistence type="inferred from homology"/>
<dbReference type="SUPFAM" id="SSF55658">
    <property type="entry name" value="L9 N-domain-like"/>
    <property type="match status" value="1"/>
</dbReference>
<dbReference type="GO" id="GO:0005840">
    <property type="term" value="C:ribosome"/>
    <property type="evidence" value="ECO:0007669"/>
    <property type="project" value="UniProtKB-KW"/>
</dbReference>
<dbReference type="Pfam" id="PF01281">
    <property type="entry name" value="Ribosomal_L9_N"/>
    <property type="match status" value="1"/>
</dbReference>
<evidence type="ECO:0000256" key="3">
    <source>
        <dbReference type="ARBA" id="ARBA00022884"/>
    </source>
</evidence>
<gene>
    <name evidence="7" type="primary">rplI</name>
    <name evidence="9" type="ORF">HELGO_WM12290</name>
</gene>